<proteinExistence type="predicted"/>
<evidence type="ECO:0000313" key="2">
    <source>
        <dbReference type="Proteomes" id="UP001163603"/>
    </source>
</evidence>
<reference evidence="2" key="1">
    <citation type="journal article" date="2023" name="G3 (Bethesda)">
        <title>Genome assembly and association tests identify interacting loci associated with vigor, precocity, and sex in interspecific pistachio rootstocks.</title>
        <authorList>
            <person name="Palmer W."/>
            <person name="Jacygrad E."/>
            <person name="Sagayaradj S."/>
            <person name="Cavanaugh K."/>
            <person name="Han R."/>
            <person name="Bertier L."/>
            <person name="Beede B."/>
            <person name="Kafkas S."/>
            <person name="Golino D."/>
            <person name="Preece J."/>
            <person name="Michelmore R."/>
        </authorList>
    </citation>
    <scope>NUCLEOTIDE SEQUENCE [LARGE SCALE GENOMIC DNA]</scope>
</reference>
<dbReference type="Proteomes" id="UP001163603">
    <property type="component" value="Chromosome 8"/>
</dbReference>
<gene>
    <name evidence="1" type="ORF">Pint_13772</name>
</gene>
<keyword evidence="2" id="KW-1185">Reference proteome</keyword>
<name>A0ACC0Y8W4_9ROSI</name>
<protein>
    <submittedName>
        <fullName evidence="1">Uncharacterized protein</fullName>
    </submittedName>
</protein>
<organism evidence="1 2">
    <name type="scientific">Pistacia integerrima</name>
    <dbReference type="NCBI Taxonomy" id="434235"/>
    <lineage>
        <taxon>Eukaryota</taxon>
        <taxon>Viridiplantae</taxon>
        <taxon>Streptophyta</taxon>
        <taxon>Embryophyta</taxon>
        <taxon>Tracheophyta</taxon>
        <taxon>Spermatophyta</taxon>
        <taxon>Magnoliopsida</taxon>
        <taxon>eudicotyledons</taxon>
        <taxon>Gunneridae</taxon>
        <taxon>Pentapetalae</taxon>
        <taxon>rosids</taxon>
        <taxon>malvids</taxon>
        <taxon>Sapindales</taxon>
        <taxon>Anacardiaceae</taxon>
        <taxon>Pistacia</taxon>
    </lineage>
</organism>
<sequence>MGDDGLPKAVGIGNVCLETNMGIKIALKGVKHIFDTRLNLISIDRLDIEGFFNTFNNGQ</sequence>
<comment type="caution">
    <text evidence="1">The sequence shown here is derived from an EMBL/GenBank/DDBJ whole genome shotgun (WGS) entry which is preliminary data.</text>
</comment>
<accession>A0ACC0Y8W4</accession>
<dbReference type="EMBL" id="CM047743">
    <property type="protein sequence ID" value="KAJ0031756.1"/>
    <property type="molecule type" value="Genomic_DNA"/>
</dbReference>
<evidence type="ECO:0000313" key="1">
    <source>
        <dbReference type="EMBL" id="KAJ0031756.1"/>
    </source>
</evidence>